<name>A0A0A9C5Y3_ARUDO</name>
<proteinExistence type="predicted"/>
<reference evidence="1" key="1">
    <citation type="submission" date="2014-09" db="EMBL/GenBank/DDBJ databases">
        <authorList>
            <person name="Magalhaes I.L.F."/>
            <person name="Oliveira U."/>
            <person name="Santos F.R."/>
            <person name="Vidigal T.H.D.A."/>
            <person name="Brescovit A.D."/>
            <person name="Santos A.J."/>
        </authorList>
    </citation>
    <scope>NUCLEOTIDE SEQUENCE</scope>
    <source>
        <tissue evidence="1">Shoot tissue taken approximately 20 cm above the soil surface</tissue>
    </source>
</reference>
<reference evidence="1" key="2">
    <citation type="journal article" date="2015" name="Data Brief">
        <title>Shoot transcriptome of the giant reed, Arundo donax.</title>
        <authorList>
            <person name="Barrero R.A."/>
            <person name="Guerrero F.D."/>
            <person name="Moolhuijzen P."/>
            <person name="Goolsby J.A."/>
            <person name="Tidwell J."/>
            <person name="Bellgard S.E."/>
            <person name="Bellgard M.I."/>
        </authorList>
    </citation>
    <scope>NUCLEOTIDE SEQUENCE</scope>
    <source>
        <tissue evidence="1">Shoot tissue taken approximately 20 cm above the soil surface</tissue>
    </source>
</reference>
<evidence type="ECO:0000313" key="1">
    <source>
        <dbReference type="EMBL" id="JAD66922.1"/>
    </source>
</evidence>
<dbReference type="EMBL" id="GBRH01230973">
    <property type="protein sequence ID" value="JAD66922.1"/>
    <property type="molecule type" value="Transcribed_RNA"/>
</dbReference>
<organism evidence="1">
    <name type="scientific">Arundo donax</name>
    <name type="common">Giant reed</name>
    <name type="synonym">Donax arundinaceus</name>
    <dbReference type="NCBI Taxonomy" id="35708"/>
    <lineage>
        <taxon>Eukaryota</taxon>
        <taxon>Viridiplantae</taxon>
        <taxon>Streptophyta</taxon>
        <taxon>Embryophyta</taxon>
        <taxon>Tracheophyta</taxon>
        <taxon>Spermatophyta</taxon>
        <taxon>Magnoliopsida</taxon>
        <taxon>Liliopsida</taxon>
        <taxon>Poales</taxon>
        <taxon>Poaceae</taxon>
        <taxon>PACMAD clade</taxon>
        <taxon>Arundinoideae</taxon>
        <taxon>Arundineae</taxon>
        <taxon>Arundo</taxon>
    </lineage>
</organism>
<protein>
    <submittedName>
        <fullName evidence="1">Uncharacterized protein</fullName>
    </submittedName>
</protein>
<dbReference type="AlphaFoldDB" id="A0A0A9C5Y3"/>
<accession>A0A0A9C5Y3</accession>
<sequence>MPPHNSPMTRRYLATSRVICGC</sequence>